<dbReference type="PANTHER" id="PTHR43540:SF14">
    <property type="entry name" value="ISOCHORISMATASE"/>
    <property type="match status" value="1"/>
</dbReference>
<dbReference type="Pfam" id="PF00857">
    <property type="entry name" value="Isochorismatase"/>
    <property type="match status" value="1"/>
</dbReference>
<comment type="caution">
    <text evidence="4">The sequence shown here is derived from an EMBL/GenBank/DDBJ whole genome shotgun (WGS) entry which is preliminary data.</text>
</comment>
<keyword evidence="5" id="KW-1185">Reference proteome</keyword>
<evidence type="ECO:0000313" key="4">
    <source>
        <dbReference type="EMBL" id="MBO0448772.1"/>
    </source>
</evidence>
<dbReference type="Gene3D" id="3.40.50.850">
    <property type="entry name" value="Isochorismatase-like"/>
    <property type="match status" value="1"/>
</dbReference>
<name>A0ABS3H6U5_9ENTE</name>
<accession>A0ABS3H6U5</accession>
<dbReference type="InterPro" id="IPR036380">
    <property type="entry name" value="Isochorismatase-like_sf"/>
</dbReference>
<gene>
    <name evidence="4" type="ORF">JZO76_04405</name>
</gene>
<feature type="domain" description="Isochorismatase-like" evidence="3">
    <location>
        <begin position="7"/>
        <end position="145"/>
    </location>
</feature>
<dbReference type="RefSeq" id="WP_206902969.1">
    <property type="nucleotide sequence ID" value="NZ_JAFLVT010000006.1"/>
</dbReference>
<reference evidence="4 5" key="1">
    <citation type="submission" date="2021-03" db="EMBL/GenBank/DDBJ databases">
        <title>Enterococcal diversity collection.</title>
        <authorList>
            <person name="Gilmore M.S."/>
            <person name="Schwartzman J."/>
            <person name="Van Tyne D."/>
            <person name="Martin M."/>
            <person name="Earl A.M."/>
            <person name="Manson A.L."/>
            <person name="Straub T."/>
            <person name="Salamzade R."/>
            <person name="Saavedra J."/>
            <person name="Lebreton F."/>
            <person name="Prichula J."/>
            <person name="Schaufler K."/>
            <person name="Gaca A."/>
            <person name="Sgardioli B."/>
            <person name="Wagenaar J."/>
            <person name="Strong T."/>
        </authorList>
    </citation>
    <scope>NUCLEOTIDE SEQUENCE [LARGE SCALE GENOMIC DNA]</scope>
    <source>
        <strain evidence="4 5">MJM12</strain>
    </source>
</reference>
<dbReference type="Proteomes" id="UP000664256">
    <property type="component" value="Unassembled WGS sequence"/>
</dbReference>
<protein>
    <submittedName>
        <fullName evidence="4">Cysteine hydrolase</fullName>
    </submittedName>
</protein>
<comment type="similarity">
    <text evidence="1">Belongs to the isochorismatase family.</text>
</comment>
<proteinExistence type="inferred from homology"/>
<evidence type="ECO:0000256" key="2">
    <source>
        <dbReference type="ARBA" id="ARBA00022801"/>
    </source>
</evidence>
<dbReference type="PANTHER" id="PTHR43540">
    <property type="entry name" value="PEROXYUREIDOACRYLATE/UREIDOACRYLATE AMIDOHYDROLASE-RELATED"/>
    <property type="match status" value="1"/>
</dbReference>
<dbReference type="GO" id="GO:0016787">
    <property type="term" value="F:hydrolase activity"/>
    <property type="evidence" value="ECO:0007669"/>
    <property type="project" value="UniProtKB-KW"/>
</dbReference>
<dbReference type="InterPro" id="IPR000868">
    <property type="entry name" value="Isochorismatase-like_dom"/>
</dbReference>
<dbReference type="CDD" id="cd01014">
    <property type="entry name" value="nicotinamidase_related"/>
    <property type="match status" value="1"/>
</dbReference>
<organism evidence="4 5">
    <name type="scientific">Candidatus Enterococcus myersii</name>
    <dbReference type="NCBI Taxonomy" id="2815322"/>
    <lineage>
        <taxon>Bacteria</taxon>
        <taxon>Bacillati</taxon>
        <taxon>Bacillota</taxon>
        <taxon>Bacilli</taxon>
        <taxon>Lactobacillales</taxon>
        <taxon>Enterococcaceae</taxon>
        <taxon>Enterococcus</taxon>
    </lineage>
</organism>
<dbReference type="EMBL" id="JAFLVT010000006">
    <property type="protein sequence ID" value="MBO0448772.1"/>
    <property type="molecule type" value="Genomic_DNA"/>
</dbReference>
<sequence length="167" mass="19472">MEQVSDALLIIDLQNGVCHQENTNIHQLEKLVATVNKRIALYNQAKLPIIFVQHNDNELRKNSFAWEILPAIQTDKGDYFVNKTHANSFYQTNLQTILTKNNVNQIEICGAQTEYCIDATIKFAHGLGYDLRMQKNMSTTYDNEFMTATQTIKFYEKIWDRRFLTFI</sequence>
<evidence type="ECO:0000259" key="3">
    <source>
        <dbReference type="Pfam" id="PF00857"/>
    </source>
</evidence>
<keyword evidence="2 4" id="KW-0378">Hydrolase</keyword>
<evidence type="ECO:0000313" key="5">
    <source>
        <dbReference type="Proteomes" id="UP000664256"/>
    </source>
</evidence>
<evidence type="ECO:0000256" key="1">
    <source>
        <dbReference type="ARBA" id="ARBA00006336"/>
    </source>
</evidence>
<dbReference type="InterPro" id="IPR050272">
    <property type="entry name" value="Isochorismatase-like_hydrls"/>
</dbReference>
<dbReference type="SUPFAM" id="SSF52499">
    <property type="entry name" value="Isochorismatase-like hydrolases"/>
    <property type="match status" value="1"/>
</dbReference>